<keyword evidence="10" id="KW-0997">Cell inner membrane</keyword>
<dbReference type="GO" id="GO:0009425">
    <property type="term" value="C:bacterial-type flagellum basal body"/>
    <property type="evidence" value="ECO:0007669"/>
    <property type="project" value="InterPro"/>
</dbReference>
<evidence type="ECO:0000256" key="9">
    <source>
        <dbReference type="ARBA" id="ARBA00023136"/>
    </source>
</evidence>
<evidence type="ECO:0000256" key="6">
    <source>
        <dbReference type="ARBA" id="ARBA00022692"/>
    </source>
</evidence>
<keyword evidence="6" id="KW-0812">Transmembrane</keyword>
<keyword evidence="11" id="KW-0966">Cell projection</keyword>
<evidence type="ECO:0000256" key="4">
    <source>
        <dbReference type="ARBA" id="ARBA00022475"/>
    </source>
</evidence>
<evidence type="ECO:0000256" key="1">
    <source>
        <dbReference type="ARBA" id="ARBA00002254"/>
    </source>
</evidence>
<organism evidence="11 12">
    <name type="scientific">Pseudoxanthomonas taiwanensis J19</name>
    <dbReference type="NCBI Taxonomy" id="935569"/>
    <lineage>
        <taxon>Bacteria</taxon>
        <taxon>Pseudomonadati</taxon>
        <taxon>Pseudomonadota</taxon>
        <taxon>Gammaproteobacteria</taxon>
        <taxon>Lysobacterales</taxon>
        <taxon>Lysobacteraceae</taxon>
        <taxon>Pseudoxanthomonas</taxon>
    </lineage>
</organism>
<keyword evidence="11" id="KW-0969">Cilium</keyword>
<evidence type="ECO:0000256" key="10">
    <source>
        <dbReference type="RuleBase" id="RU364125"/>
    </source>
</evidence>
<evidence type="ECO:0000256" key="3">
    <source>
        <dbReference type="ARBA" id="ARBA00008281"/>
    </source>
</evidence>
<evidence type="ECO:0000256" key="2">
    <source>
        <dbReference type="ARBA" id="ARBA00004162"/>
    </source>
</evidence>
<dbReference type="GO" id="GO:0071973">
    <property type="term" value="P:bacterial-type flagellum-dependent cell motility"/>
    <property type="evidence" value="ECO:0007669"/>
    <property type="project" value="InterPro"/>
</dbReference>
<keyword evidence="8" id="KW-1133">Transmembrane helix</keyword>
<dbReference type="RefSeq" id="WP_028914510.1">
    <property type="nucleotide sequence ID" value="NZ_VLJS01000026.1"/>
</dbReference>
<keyword evidence="9 10" id="KW-0472">Membrane</keyword>
<comment type="caution">
    <text evidence="11">The sequence shown here is derived from an EMBL/GenBank/DDBJ whole genome shotgun (WGS) entry which is preliminary data.</text>
</comment>
<evidence type="ECO:0000256" key="8">
    <source>
        <dbReference type="ARBA" id="ARBA00022989"/>
    </source>
</evidence>
<comment type="function">
    <text evidence="1 10">Controls the rotational direction of flagella during chemotaxis.</text>
</comment>
<keyword evidence="7 10" id="KW-0283">Flagellar rotation</keyword>
<dbReference type="GO" id="GO:0005886">
    <property type="term" value="C:plasma membrane"/>
    <property type="evidence" value="ECO:0007669"/>
    <property type="project" value="UniProtKB-SubCell"/>
</dbReference>
<dbReference type="AlphaFoldDB" id="A0A562E3E7"/>
<comment type="similarity">
    <text evidence="3 10">Belongs to the FliL family.</text>
</comment>
<evidence type="ECO:0000256" key="5">
    <source>
        <dbReference type="ARBA" id="ARBA00022500"/>
    </source>
</evidence>
<name>A0A562E3E7_9GAMM</name>
<dbReference type="OrthoDB" id="7030830at2"/>
<keyword evidence="12" id="KW-1185">Reference proteome</keyword>
<keyword evidence="4" id="KW-1003">Cell membrane</keyword>
<accession>A0A562E3E7</accession>
<dbReference type="Pfam" id="PF03748">
    <property type="entry name" value="FliL"/>
    <property type="match status" value="1"/>
</dbReference>
<evidence type="ECO:0000256" key="7">
    <source>
        <dbReference type="ARBA" id="ARBA00022779"/>
    </source>
</evidence>
<comment type="subcellular location">
    <subcellularLocation>
        <location evidence="10">Cell inner membrane</location>
    </subcellularLocation>
    <subcellularLocation>
        <location evidence="2">Cell membrane</location>
        <topology evidence="2">Single-pass membrane protein</topology>
    </subcellularLocation>
</comment>
<reference evidence="11 12" key="1">
    <citation type="submission" date="2019-07" db="EMBL/GenBank/DDBJ databases">
        <title>Genome sequencing of lignin-degrading bacterial isolates.</title>
        <authorList>
            <person name="Gladden J."/>
        </authorList>
    </citation>
    <scope>NUCLEOTIDE SEQUENCE [LARGE SCALE GENOMIC DNA]</scope>
    <source>
        <strain evidence="11 12">J19</strain>
    </source>
</reference>
<dbReference type="Proteomes" id="UP000321583">
    <property type="component" value="Unassembled WGS sequence"/>
</dbReference>
<keyword evidence="5 10" id="KW-0145">Chemotaxis</keyword>
<evidence type="ECO:0000313" key="12">
    <source>
        <dbReference type="Proteomes" id="UP000321583"/>
    </source>
</evidence>
<dbReference type="EMBL" id="VLJS01000026">
    <property type="protein sequence ID" value="TWH16459.1"/>
    <property type="molecule type" value="Genomic_DNA"/>
</dbReference>
<dbReference type="InterPro" id="IPR005503">
    <property type="entry name" value="FliL"/>
</dbReference>
<protein>
    <recommendedName>
        <fullName evidence="10">Flagellar protein FliL</fullName>
    </recommendedName>
</protein>
<dbReference type="GO" id="GO:0006935">
    <property type="term" value="P:chemotaxis"/>
    <property type="evidence" value="ECO:0007669"/>
    <property type="project" value="UniProtKB-KW"/>
</dbReference>
<evidence type="ECO:0000313" key="11">
    <source>
        <dbReference type="EMBL" id="TWH16459.1"/>
    </source>
</evidence>
<keyword evidence="11" id="KW-0282">Flagellum</keyword>
<sequence>MKKSLVLVLAGVLVLAAAAGGAWYKGWGPFAAHAEQAGAPAARPVAPVPSERYVTLEKLVVMTRSDGAGGRPRYLAMDLVFAVADKDAASRTTAQLPLLRSVALRTLSARSADELRRMQVDQIAALLDEQYVQAYGDPERMPFSQVMVARMMVE</sequence>
<gene>
    <name evidence="11" type="ORF">L613_012100000070</name>
</gene>
<proteinExistence type="inferred from homology"/>